<dbReference type="InterPro" id="IPR004041">
    <property type="entry name" value="NAF_dom"/>
</dbReference>
<dbReference type="EMBL" id="JACEIK010000102">
    <property type="protein sequence ID" value="MCD7449601.1"/>
    <property type="molecule type" value="Genomic_DNA"/>
</dbReference>
<comment type="caution">
    <text evidence="2">The sequence shown here is derived from an EMBL/GenBank/DDBJ whole genome shotgun (WGS) entry which is preliminary data.</text>
</comment>
<organism evidence="2 3">
    <name type="scientific">Datura stramonium</name>
    <name type="common">Jimsonweed</name>
    <name type="synonym">Common thornapple</name>
    <dbReference type="NCBI Taxonomy" id="4076"/>
    <lineage>
        <taxon>Eukaryota</taxon>
        <taxon>Viridiplantae</taxon>
        <taxon>Streptophyta</taxon>
        <taxon>Embryophyta</taxon>
        <taxon>Tracheophyta</taxon>
        <taxon>Spermatophyta</taxon>
        <taxon>Magnoliopsida</taxon>
        <taxon>eudicotyledons</taxon>
        <taxon>Gunneridae</taxon>
        <taxon>Pentapetalae</taxon>
        <taxon>asterids</taxon>
        <taxon>lamiids</taxon>
        <taxon>Solanales</taxon>
        <taxon>Solanaceae</taxon>
        <taxon>Solanoideae</taxon>
        <taxon>Datureae</taxon>
        <taxon>Datura</taxon>
    </lineage>
</organism>
<gene>
    <name evidence="2" type="primary">CIPK21</name>
    <name evidence="2" type="ORF">HAX54_000666</name>
</gene>
<name>A0ABS8RS32_DATST</name>
<dbReference type="Gene3D" id="3.30.310.80">
    <property type="entry name" value="Kinase associated domain 1, KA1"/>
    <property type="match status" value="1"/>
</dbReference>
<evidence type="ECO:0000313" key="3">
    <source>
        <dbReference type="Proteomes" id="UP000823775"/>
    </source>
</evidence>
<feature type="non-terminal residue" evidence="2">
    <location>
        <position position="1"/>
    </location>
</feature>
<keyword evidence="3" id="KW-1185">Reference proteome</keyword>
<dbReference type="InterPro" id="IPR018451">
    <property type="entry name" value="NAF/FISL_domain"/>
</dbReference>
<keyword evidence="2" id="KW-0808">Transferase</keyword>
<dbReference type="Proteomes" id="UP000823775">
    <property type="component" value="Unassembled WGS sequence"/>
</dbReference>
<dbReference type="GO" id="GO:0016301">
    <property type="term" value="F:kinase activity"/>
    <property type="evidence" value="ECO:0007669"/>
    <property type="project" value="UniProtKB-KW"/>
</dbReference>
<protein>
    <submittedName>
        <fullName evidence="2">CBL-interacting serine/threonine-protein kinase 21</fullName>
    </submittedName>
</protein>
<proteinExistence type="predicted"/>
<sequence>TDADKSPDFINACSLIAMLHDLDLSHLFEEEVTEKQKTTLGSKHTISETIEKIKAAAEDVRQSAERIRQIVELAPRHCAIEIIKPEGELRLYKQ</sequence>
<keyword evidence="2" id="KW-0418">Kinase</keyword>
<feature type="non-terminal residue" evidence="2">
    <location>
        <position position="94"/>
    </location>
</feature>
<reference evidence="2 3" key="1">
    <citation type="journal article" date="2021" name="BMC Genomics">
        <title>Datura genome reveals duplications of psychoactive alkaloid biosynthetic genes and high mutation rate following tissue culture.</title>
        <authorList>
            <person name="Rajewski A."/>
            <person name="Carter-House D."/>
            <person name="Stajich J."/>
            <person name="Litt A."/>
        </authorList>
    </citation>
    <scope>NUCLEOTIDE SEQUENCE [LARGE SCALE GENOMIC DNA]</scope>
    <source>
        <strain evidence="2">AR-01</strain>
    </source>
</reference>
<evidence type="ECO:0000259" key="1">
    <source>
        <dbReference type="PROSITE" id="PS50816"/>
    </source>
</evidence>
<evidence type="ECO:0000313" key="2">
    <source>
        <dbReference type="EMBL" id="MCD7449601.1"/>
    </source>
</evidence>
<dbReference type="Pfam" id="PF03822">
    <property type="entry name" value="NAF"/>
    <property type="match status" value="1"/>
</dbReference>
<accession>A0ABS8RS32</accession>
<dbReference type="PROSITE" id="PS50816">
    <property type="entry name" value="NAF"/>
    <property type="match status" value="1"/>
</dbReference>
<feature type="domain" description="NAF" evidence="1">
    <location>
        <begin position="5"/>
        <end position="29"/>
    </location>
</feature>